<keyword evidence="3" id="KW-1185">Reference proteome</keyword>
<evidence type="ECO:0000313" key="2">
    <source>
        <dbReference type="EMBL" id="CEG06980.1"/>
    </source>
</evidence>
<protein>
    <submittedName>
        <fullName evidence="2">Uncharacterized protein</fullName>
    </submittedName>
</protein>
<feature type="region of interest" description="Disordered" evidence="1">
    <location>
        <begin position="1"/>
        <end position="65"/>
    </location>
</feature>
<dbReference type="EMBL" id="CCAZ020000001">
    <property type="protein sequence ID" value="CEG06980.1"/>
    <property type="molecule type" value="Genomic_DNA"/>
</dbReference>
<feature type="compositionally biased region" description="Polar residues" evidence="1">
    <location>
        <begin position="1"/>
        <end position="15"/>
    </location>
</feature>
<evidence type="ECO:0000256" key="1">
    <source>
        <dbReference type="SAM" id="MobiDB-lite"/>
    </source>
</evidence>
<name>A0A090MH73_AFIFE</name>
<organism evidence="2 3">
    <name type="scientific">Afipia felis</name>
    <name type="common">Cat scratch disease bacillus</name>
    <dbReference type="NCBI Taxonomy" id="1035"/>
    <lineage>
        <taxon>Bacteria</taxon>
        <taxon>Pseudomonadati</taxon>
        <taxon>Pseudomonadota</taxon>
        <taxon>Alphaproteobacteria</taxon>
        <taxon>Hyphomicrobiales</taxon>
        <taxon>Nitrobacteraceae</taxon>
        <taxon>Afipia</taxon>
    </lineage>
</organism>
<evidence type="ECO:0000313" key="3">
    <source>
        <dbReference type="Proteomes" id="UP000035762"/>
    </source>
</evidence>
<comment type="caution">
    <text evidence="2">The sequence shown here is derived from an EMBL/GenBank/DDBJ whole genome shotgun (WGS) entry which is preliminary data.</text>
</comment>
<feature type="compositionally biased region" description="Basic and acidic residues" evidence="1">
    <location>
        <begin position="34"/>
        <end position="50"/>
    </location>
</feature>
<reference evidence="2 3" key="1">
    <citation type="journal article" date="2014" name="Genome Announc.">
        <title>Genome Sequence of Afipia felis Strain 76713, Isolated in Hospital Water Using an Amoeba Co-Culture Procedure.</title>
        <authorList>
            <person name="Benamar S."/>
            <person name="La Scola B."/>
            <person name="Croce O."/>
        </authorList>
    </citation>
    <scope>NUCLEOTIDE SEQUENCE [LARGE SCALE GENOMIC DNA]</scope>
    <source>
        <strain evidence="2 3">76713</strain>
    </source>
</reference>
<gene>
    <name evidence="2" type="ORF">BN961_00361</name>
</gene>
<proteinExistence type="predicted"/>
<dbReference type="AlphaFoldDB" id="A0A090MH73"/>
<accession>A0A090MH73</accession>
<dbReference type="STRING" id="1035.BN961_00361"/>
<sequence>MTEQSTTSPRSTTNKGTDRPWERPGQAAQNPHAKLTDSKSRQREYEDRIGGADLAPYQQTSSTPA</sequence>
<dbReference type="Proteomes" id="UP000035762">
    <property type="component" value="Unassembled WGS sequence"/>
</dbReference>